<evidence type="ECO:0000256" key="4">
    <source>
        <dbReference type="ARBA" id="ARBA00023015"/>
    </source>
</evidence>
<dbReference type="CDD" id="cd16320">
    <property type="entry name" value="MraZ_N"/>
    <property type="match status" value="1"/>
</dbReference>
<keyword evidence="5 7" id="KW-0238">DNA-binding</keyword>
<organism evidence="10 11">
    <name type="scientific">Desulfobacter hydrogenophilus</name>
    <dbReference type="NCBI Taxonomy" id="2291"/>
    <lineage>
        <taxon>Bacteria</taxon>
        <taxon>Pseudomonadati</taxon>
        <taxon>Thermodesulfobacteriota</taxon>
        <taxon>Desulfobacteria</taxon>
        <taxon>Desulfobacterales</taxon>
        <taxon>Desulfobacteraceae</taxon>
        <taxon>Desulfobacter</taxon>
    </lineage>
</organism>
<dbReference type="Pfam" id="PF02381">
    <property type="entry name" value="MraZ"/>
    <property type="match status" value="2"/>
</dbReference>
<keyword evidence="6 7" id="KW-0804">Transcription</keyword>
<dbReference type="InterPro" id="IPR037914">
    <property type="entry name" value="SpoVT-AbrB_sf"/>
</dbReference>
<dbReference type="Gene3D" id="3.40.1550.20">
    <property type="entry name" value="Transcriptional regulator MraZ domain"/>
    <property type="match status" value="1"/>
</dbReference>
<keyword evidence="4 7" id="KW-0805">Transcription regulation</keyword>
<dbReference type="PANTHER" id="PTHR34701:SF1">
    <property type="entry name" value="TRANSCRIPTIONAL REGULATOR MRAZ"/>
    <property type="match status" value="1"/>
</dbReference>
<dbReference type="AlphaFoldDB" id="A0A328FDN7"/>
<accession>A0A328FDN7</accession>
<dbReference type="CDD" id="cd16321">
    <property type="entry name" value="MraZ_C"/>
    <property type="match status" value="1"/>
</dbReference>
<dbReference type="HAMAP" id="MF_01008">
    <property type="entry name" value="MraZ"/>
    <property type="match status" value="1"/>
</dbReference>
<comment type="similarity">
    <text evidence="7">Belongs to the MraZ family.</text>
</comment>
<evidence type="ECO:0000256" key="2">
    <source>
        <dbReference type="ARBA" id="ARBA00022490"/>
    </source>
</evidence>
<dbReference type="GO" id="GO:0000976">
    <property type="term" value="F:transcription cis-regulatory region binding"/>
    <property type="evidence" value="ECO:0007669"/>
    <property type="project" value="TreeGrafter"/>
</dbReference>
<dbReference type="Proteomes" id="UP000248798">
    <property type="component" value="Unassembled WGS sequence"/>
</dbReference>
<evidence type="ECO:0000256" key="7">
    <source>
        <dbReference type="HAMAP-Rule" id="MF_01008"/>
    </source>
</evidence>
<comment type="subcellular location">
    <subcellularLocation>
        <location evidence="7">Cytoplasm</location>
        <location evidence="7">Nucleoid</location>
    </subcellularLocation>
</comment>
<protein>
    <recommendedName>
        <fullName evidence="1 7">Transcriptional regulator MraZ</fullName>
    </recommendedName>
</protein>
<reference evidence="9 12" key="2">
    <citation type="submission" date="2019-02" db="EMBL/GenBank/DDBJ databases">
        <title>Complete genome sequence of Desulfobacter hydrogenophilus AcRS1.</title>
        <authorList>
            <person name="Marietou A."/>
            <person name="Lund M.B."/>
            <person name="Marshall I.P.G."/>
            <person name="Schreiber L."/>
            <person name="Jorgensen B."/>
        </authorList>
    </citation>
    <scope>NUCLEOTIDE SEQUENCE [LARGE SCALE GENOMIC DNA]</scope>
    <source>
        <strain evidence="9 12">AcRS1</strain>
    </source>
</reference>
<evidence type="ECO:0000256" key="1">
    <source>
        <dbReference type="ARBA" id="ARBA00013860"/>
    </source>
</evidence>
<sequence length="146" mass="16995">MFRSSSCHTIDDKGRLIIPARFRKVLKAEDDYGIVVSSKDGCIFAFTFSEWKAIEDRLKTVKTAAMQRFKRFFLGNACPLTCDKQDRVLIPQNLRTYAGIDKEVVLVGVLDRFEIWAKDKWEQEQKKMEQELEREDVREEIASIGL</sequence>
<name>A0A328FDN7_9BACT</name>
<gene>
    <name evidence="7 10" type="primary">mraZ</name>
    <name evidence="10" type="ORF">DO021_11405</name>
    <name evidence="9" type="ORF">EYB58_12580</name>
</gene>
<dbReference type="InterPro" id="IPR020603">
    <property type="entry name" value="MraZ_dom"/>
</dbReference>
<feature type="domain" description="SpoVT-AbrB" evidence="8">
    <location>
        <begin position="77"/>
        <end position="120"/>
    </location>
</feature>
<dbReference type="RefSeq" id="WP_111956744.1">
    <property type="nucleotide sequence ID" value="NZ_CP036313.1"/>
</dbReference>
<reference evidence="10 11" key="1">
    <citation type="submission" date="2018-06" db="EMBL/GenBank/DDBJ databases">
        <title>Complete Genome Sequence of Desulfobacter hydrogenophilus (DSM3380).</title>
        <authorList>
            <person name="Marietou A."/>
            <person name="Schreiber L."/>
            <person name="Marshall I."/>
            <person name="Jorgensen B."/>
        </authorList>
    </citation>
    <scope>NUCLEOTIDE SEQUENCE [LARGE SCALE GENOMIC DNA]</scope>
    <source>
        <strain evidence="10 11">DSM 3380</strain>
    </source>
</reference>
<comment type="subunit">
    <text evidence="7">Forms oligomers.</text>
</comment>
<dbReference type="GO" id="GO:0009295">
    <property type="term" value="C:nucleoid"/>
    <property type="evidence" value="ECO:0007669"/>
    <property type="project" value="UniProtKB-SubCell"/>
</dbReference>
<evidence type="ECO:0000259" key="8">
    <source>
        <dbReference type="PROSITE" id="PS51740"/>
    </source>
</evidence>
<proteinExistence type="inferred from homology"/>
<dbReference type="PROSITE" id="PS51740">
    <property type="entry name" value="SPOVT_ABRB"/>
    <property type="match status" value="2"/>
</dbReference>
<evidence type="ECO:0000313" key="12">
    <source>
        <dbReference type="Proteomes" id="UP000293902"/>
    </source>
</evidence>
<feature type="domain" description="SpoVT-AbrB" evidence="8">
    <location>
        <begin position="5"/>
        <end position="50"/>
    </location>
</feature>
<evidence type="ECO:0000256" key="5">
    <source>
        <dbReference type="ARBA" id="ARBA00023125"/>
    </source>
</evidence>
<keyword evidence="3" id="KW-0677">Repeat</keyword>
<keyword evidence="2 7" id="KW-0963">Cytoplasm</keyword>
<dbReference type="InterPro" id="IPR035642">
    <property type="entry name" value="MraZ_N"/>
</dbReference>
<keyword evidence="12" id="KW-1185">Reference proteome</keyword>
<evidence type="ECO:0000313" key="11">
    <source>
        <dbReference type="Proteomes" id="UP000248798"/>
    </source>
</evidence>
<dbReference type="InterPro" id="IPR038619">
    <property type="entry name" value="MraZ_sf"/>
</dbReference>
<dbReference type="EMBL" id="CP036313">
    <property type="protein sequence ID" value="QBH13684.1"/>
    <property type="molecule type" value="Genomic_DNA"/>
</dbReference>
<evidence type="ECO:0000313" key="10">
    <source>
        <dbReference type="EMBL" id="RAM01870.1"/>
    </source>
</evidence>
<dbReference type="InterPro" id="IPR035644">
    <property type="entry name" value="MraZ_C"/>
</dbReference>
<dbReference type="InterPro" id="IPR007159">
    <property type="entry name" value="SpoVT-AbrB_dom"/>
</dbReference>
<dbReference type="OrthoDB" id="9807753at2"/>
<dbReference type="GO" id="GO:2000143">
    <property type="term" value="P:negative regulation of DNA-templated transcription initiation"/>
    <property type="evidence" value="ECO:0007669"/>
    <property type="project" value="TreeGrafter"/>
</dbReference>
<dbReference type="NCBIfam" id="TIGR00242">
    <property type="entry name" value="division/cell wall cluster transcriptional repressor MraZ"/>
    <property type="match status" value="1"/>
</dbReference>
<dbReference type="InterPro" id="IPR003444">
    <property type="entry name" value="MraZ"/>
</dbReference>
<dbReference type="SUPFAM" id="SSF89447">
    <property type="entry name" value="AbrB/MazE/MraZ-like"/>
    <property type="match status" value="1"/>
</dbReference>
<evidence type="ECO:0000256" key="3">
    <source>
        <dbReference type="ARBA" id="ARBA00022737"/>
    </source>
</evidence>
<dbReference type="EMBL" id="QLNI01000021">
    <property type="protein sequence ID" value="RAM01870.1"/>
    <property type="molecule type" value="Genomic_DNA"/>
</dbReference>
<dbReference type="Proteomes" id="UP000293902">
    <property type="component" value="Chromosome"/>
</dbReference>
<dbReference type="GO" id="GO:0003700">
    <property type="term" value="F:DNA-binding transcription factor activity"/>
    <property type="evidence" value="ECO:0007669"/>
    <property type="project" value="UniProtKB-UniRule"/>
</dbReference>
<dbReference type="PANTHER" id="PTHR34701">
    <property type="entry name" value="TRANSCRIPTIONAL REGULATOR MRAZ"/>
    <property type="match status" value="1"/>
</dbReference>
<evidence type="ECO:0000256" key="6">
    <source>
        <dbReference type="ARBA" id="ARBA00023163"/>
    </source>
</evidence>
<evidence type="ECO:0000313" key="9">
    <source>
        <dbReference type="EMBL" id="QBH13684.1"/>
    </source>
</evidence>
<dbReference type="GO" id="GO:0005737">
    <property type="term" value="C:cytoplasm"/>
    <property type="evidence" value="ECO:0007669"/>
    <property type="project" value="UniProtKB-UniRule"/>
</dbReference>